<dbReference type="PANTHER" id="PTHR21666">
    <property type="entry name" value="PEPTIDASE-RELATED"/>
    <property type="match status" value="1"/>
</dbReference>
<dbReference type="CDD" id="cd12797">
    <property type="entry name" value="M23_peptidase"/>
    <property type="match status" value="1"/>
</dbReference>
<dbReference type="GO" id="GO:0004222">
    <property type="term" value="F:metalloendopeptidase activity"/>
    <property type="evidence" value="ECO:0007669"/>
    <property type="project" value="TreeGrafter"/>
</dbReference>
<evidence type="ECO:0000313" key="2">
    <source>
        <dbReference type="EMBL" id="HIX65231.1"/>
    </source>
</evidence>
<feature type="domain" description="M23ase beta-sheet core" evidence="1">
    <location>
        <begin position="30"/>
        <end position="136"/>
    </location>
</feature>
<evidence type="ECO:0000259" key="1">
    <source>
        <dbReference type="Pfam" id="PF01551"/>
    </source>
</evidence>
<reference evidence="2" key="1">
    <citation type="journal article" date="2021" name="PeerJ">
        <title>Extensive microbial diversity within the chicken gut microbiome revealed by metagenomics and culture.</title>
        <authorList>
            <person name="Gilroy R."/>
            <person name="Ravi A."/>
            <person name="Getino M."/>
            <person name="Pursley I."/>
            <person name="Horton D.L."/>
            <person name="Alikhan N.F."/>
            <person name="Baker D."/>
            <person name="Gharbi K."/>
            <person name="Hall N."/>
            <person name="Watson M."/>
            <person name="Adriaenssens E.M."/>
            <person name="Foster-Nyarko E."/>
            <person name="Jarju S."/>
            <person name="Secka A."/>
            <person name="Antonio M."/>
            <person name="Oren A."/>
            <person name="Chaudhuri R.R."/>
            <person name="La Ragione R."/>
            <person name="Hildebrand F."/>
            <person name="Pallen M.J."/>
        </authorList>
    </citation>
    <scope>NUCLEOTIDE SEQUENCE</scope>
    <source>
        <strain evidence="2">CHK188-5543</strain>
    </source>
</reference>
<organism evidence="2 3">
    <name type="scientific">Candidatus Anaerotruncus excrementipullorum</name>
    <dbReference type="NCBI Taxonomy" id="2838465"/>
    <lineage>
        <taxon>Bacteria</taxon>
        <taxon>Bacillati</taxon>
        <taxon>Bacillota</taxon>
        <taxon>Clostridia</taxon>
        <taxon>Eubacteriales</taxon>
        <taxon>Oscillospiraceae</taxon>
        <taxon>Anaerotruncus</taxon>
    </lineage>
</organism>
<sequence>MSQYLILPLDDLRVTAGYKSPRYRDYWGFSHYGVDCVSPLGRRVRAMGSGEVVAAGQDGPEPTGPRSRLGNVLVVVYRQVACGDGQVRDLACRIYHLDTIAVQVGDRVEAGDLLGEYGNTGANTTGPHLHVELDTDTRFPCLAYGVKVGGRVINTPADYRRAGCLVDSTLDPAAVWRLGAGQRLAGASGGWYAPGDLAVKPLPAAPEALAWLRLVDRALEEGGGADGL</sequence>
<protein>
    <submittedName>
        <fullName evidence="2">M23 family metallopeptidase</fullName>
    </submittedName>
</protein>
<name>A0A9D2B6W1_9FIRM</name>
<dbReference type="Proteomes" id="UP000886800">
    <property type="component" value="Unassembled WGS sequence"/>
</dbReference>
<dbReference type="PANTHER" id="PTHR21666:SF270">
    <property type="entry name" value="MUREIN HYDROLASE ACTIVATOR ENVC"/>
    <property type="match status" value="1"/>
</dbReference>
<accession>A0A9D2B6W1</accession>
<reference evidence="2" key="2">
    <citation type="submission" date="2021-04" db="EMBL/GenBank/DDBJ databases">
        <authorList>
            <person name="Gilroy R."/>
        </authorList>
    </citation>
    <scope>NUCLEOTIDE SEQUENCE</scope>
    <source>
        <strain evidence="2">CHK188-5543</strain>
    </source>
</reference>
<proteinExistence type="predicted"/>
<dbReference type="InterPro" id="IPR016047">
    <property type="entry name" value="M23ase_b-sheet_dom"/>
</dbReference>
<evidence type="ECO:0000313" key="3">
    <source>
        <dbReference type="Proteomes" id="UP000886800"/>
    </source>
</evidence>
<gene>
    <name evidence="2" type="ORF">H9736_03180</name>
</gene>
<comment type="caution">
    <text evidence="2">The sequence shown here is derived from an EMBL/GenBank/DDBJ whole genome shotgun (WGS) entry which is preliminary data.</text>
</comment>
<dbReference type="InterPro" id="IPR050570">
    <property type="entry name" value="Cell_wall_metabolism_enzyme"/>
</dbReference>
<dbReference type="Gene3D" id="2.70.70.10">
    <property type="entry name" value="Glucose Permease (Domain IIA)"/>
    <property type="match status" value="1"/>
</dbReference>
<dbReference type="EMBL" id="DXES01000065">
    <property type="protein sequence ID" value="HIX65231.1"/>
    <property type="molecule type" value="Genomic_DNA"/>
</dbReference>
<dbReference type="AlphaFoldDB" id="A0A9D2B6W1"/>
<dbReference type="SUPFAM" id="SSF51261">
    <property type="entry name" value="Duplicated hybrid motif"/>
    <property type="match status" value="1"/>
</dbReference>
<dbReference type="Pfam" id="PF01551">
    <property type="entry name" value="Peptidase_M23"/>
    <property type="match status" value="1"/>
</dbReference>
<dbReference type="InterPro" id="IPR011055">
    <property type="entry name" value="Dup_hybrid_motif"/>
</dbReference>